<comment type="caution">
    <text evidence="1">The sequence shown here is derived from an EMBL/GenBank/DDBJ whole genome shotgun (WGS) entry which is preliminary data.</text>
</comment>
<organism evidence="1 2">
    <name type="scientific">Naganishia friedmannii</name>
    <dbReference type="NCBI Taxonomy" id="89922"/>
    <lineage>
        <taxon>Eukaryota</taxon>
        <taxon>Fungi</taxon>
        <taxon>Dikarya</taxon>
        <taxon>Basidiomycota</taxon>
        <taxon>Agaricomycotina</taxon>
        <taxon>Tremellomycetes</taxon>
        <taxon>Filobasidiales</taxon>
        <taxon>Filobasidiaceae</taxon>
        <taxon>Naganishia</taxon>
    </lineage>
</organism>
<name>A0ACC2V8U7_9TREE</name>
<accession>A0ACC2V8U7</accession>
<evidence type="ECO:0000313" key="1">
    <source>
        <dbReference type="EMBL" id="KAJ9094982.1"/>
    </source>
</evidence>
<gene>
    <name evidence="1" type="ORF">QFC21_005775</name>
</gene>
<dbReference type="EMBL" id="JASBWT010000023">
    <property type="protein sequence ID" value="KAJ9094982.1"/>
    <property type="molecule type" value="Genomic_DNA"/>
</dbReference>
<sequence>MNYQDTLPKKRVAEALAAADRAGGRSETLGSVNRSRSGSRGRIRDLKHEPNASSPAERNALHRGESGSTSRVSNEQGHSPPSRRLSVAGSVYEDDSWLFPERMSYIHGDPEDMFDIYDDSLAPLAATQQTAVYGQQHAIPQNFTSHLQHRFSGPGFGQLYSNGQSHPSMLHQTGQSNANHFSIAQNAAVDLNNQIALGYGDSLNRISQNAGPNSAPGFAPVAKGFSNGQSHNNTLVTPLSSTGLALTVDHPYNNQHNQHQNQHLHQSNADASVNIGHLELNKNLEWTHSSNGGPSAPVNLEDPLMQLLAGGSYHPLHADAPASARLYQTQRSDNSRMPSQDQNHCTTAPSTSVQRLPPSISARDFESSFQPLDPLSAGKSLWSGQNDDQHGLRTQILEYYTHTLSKLVSCDHVDQEERHDAAETAPGARRAAGFDVFRSLASSSTTLLERAHGDTGRTLLPKSRMHHPSSSISGVSPELNPAHILHMALLAWSGRHSLNRGEARHEAASEDWGKRAEAMLARLTDGKEEQTAKHMRQIEKHPSDSSAEQVEGNGSQRPNNRAEIPNQGGSGHVAHVETAPLHGNPGEASRLTTLAACLMVVQWKNCRGDISGFQSTMARVKALSTEVFFPDQKRPLPGTMEFHFMENLLYKDVLSTSIYVNEPILDQAALQSYFRQQPTVINTLTGLAWPVFTTMYRIAGLIRKKRERASASARKGNAWNYDELVDLVSEAEKIQQDLDTEKRLIDEVIESE</sequence>
<protein>
    <submittedName>
        <fullName evidence="1">Uncharacterized protein</fullName>
    </submittedName>
</protein>
<keyword evidence="2" id="KW-1185">Reference proteome</keyword>
<reference evidence="1" key="1">
    <citation type="submission" date="2023-04" db="EMBL/GenBank/DDBJ databases">
        <title>Draft Genome sequencing of Naganishia species isolated from polar environments using Oxford Nanopore Technology.</title>
        <authorList>
            <person name="Leo P."/>
            <person name="Venkateswaran K."/>
        </authorList>
    </citation>
    <scope>NUCLEOTIDE SEQUENCE</scope>
    <source>
        <strain evidence="1">MNA-CCFEE 5423</strain>
    </source>
</reference>
<proteinExistence type="predicted"/>
<evidence type="ECO:0000313" key="2">
    <source>
        <dbReference type="Proteomes" id="UP001227268"/>
    </source>
</evidence>
<dbReference type="Proteomes" id="UP001227268">
    <property type="component" value="Unassembled WGS sequence"/>
</dbReference>